<dbReference type="EMBL" id="SJPU01000002">
    <property type="protein sequence ID" value="TWU16614.1"/>
    <property type="molecule type" value="Genomic_DNA"/>
</dbReference>
<name>A0A5C6C0E5_9BACT</name>
<comment type="caution">
    <text evidence="2">The sequence shown here is derived from an EMBL/GenBank/DDBJ whole genome shotgun (WGS) entry which is preliminary data.</text>
</comment>
<dbReference type="RefSeq" id="WP_302119420.1">
    <property type="nucleotide sequence ID" value="NZ_SJPU01000002.1"/>
</dbReference>
<proteinExistence type="predicted"/>
<feature type="region of interest" description="Disordered" evidence="1">
    <location>
        <begin position="130"/>
        <end position="163"/>
    </location>
</feature>
<gene>
    <name evidence="2" type="ORF">Poly21_38190</name>
</gene>
<evidence type="ECO:0008006" key="4">
    <source>
        <dbReference type="Google" id="ProtNLM"/>
    </source>
</evidence>
<accession>A0A5C6C0E5</accession>
<dbReference type="AlphaFoldDB" id="A0A5C6C0E5"/>
<protein>
    <recommendedName>
        <fullName evidence="4">DUF3352 domain-containing protein</fullName>
    </recommendedName>
</protein>
<organism evidence="2 3">
    <name type="scientific">Allorhodopirellula heiligendammensis</name>
    <dbReference type="NCBI Taxonomy" id="2714739"/>
    <lineage>
        <taxon>Bacteria</taxon>
        <taxon>Pseudomonadati</taxon>
        <taxon>Planctomycetota</taxon>
        <taxon>Planctomycetia</taxon>
        <taxon>Pirellulales</taxon>
        <taxon>Pirellulaceae</taxon>
        <taxon>Allorhodopirellula</taxon>
    </lineage>
</organism>
<dbReference type="Pfam" id="PF11832">
    <property type="entry name" value="DUF3352"/>
    <property type="match status" value="2"/>
</dbReference>
<evidence type="ECO:0000313" key="3">
    <source>
        <dbReference type="Proteomes" id="UP000319908"/>
    </source>
</evidence>
<dbReference type="Proteomes" id="UP000319908">
    <property type="component" value="Unassembled WGS sequence"/>
</dbReference>
<dbReference type="InterPro" id="IPR021787">
    <property type="entry name" value="DUF3352"/>
</dbReference>
<sequence>MTLPTVTLAVVRCRWFATMLLIGMIVPQTLVAQARARTSDTVGFESQCPPASRLLPSDTLAYIRIRNTSELRAGFSRSTLGQMLNDPAMRPFVSDTYQTVSQLMEEFASQVGLSLDEMLAIPKGQVSLAVVPGAPPEEPKAGNPDEKSEESDEEIAARMQRQRRDRNSFAGVFLIETGQQNDSAASMRKLIETIGELAKRNQFVDSEEEIGGHRVTTWKSPRGRGPVVEWFDRDGVFVIGVGRRAAADVLERWHETDAPENRKAAAERSQTAASDSMILENLSSNRDFGAVMTRCVGAEAETPQITFFANPYAIAQKIISRSSSSFFIQPIVEELGIEKIRGVGGSVFRGGDIVEGIIHLHVVIDPPRDGFFGVVRPESVEPTPPEWVPADTTSYLTANWDIATAAENLAKIVNRFAGEGSFERFTEDRVQARLDVSLKDDLLANLTGRYVGVRRYQEPAAWNAIARMDALQVRDVKKAREMLDKIRQKLPASDMRPETIGDIQVYFAKPGRELPDTMRQVERSVMLLDDYLVLSDSREVVEQAIRTRSGSQPRLIDDTDFALMLSELGAKLAGEQPFFLSFNRDADSYRVLYDLAASPTLAGAFDRRGANSPVAQKFSELLQRQNLPKFEQLRKYFNVSGSFAYNEADGLHFGTMTLRPLE</sequence>
<feature type="compositionally biased region" description="Basic and acidic residues" evidence="1">
    <location>
        <begin position="137"/>
        <end position="146"/>
    </location>
</feature>
<evidence type="ECO:0000313" key="2">
    <source>
        <dbReference type="EMBL" id="TWU16614.1"/>
    </source>
</evidence>
<keyword evidence="3" id="KW-1185">Reference proteome</keyword>
<evidence type="ECO:0000256" key="1">
    <source>
        <dbReference type="SAM" id="MobiDB-lite"/>
    </source>
</evidence>
<reference evidence="2 3" key="1">
    <citation type="journal article" date="2020" name="Antonie Van Leeuwenhoek">
        <title>Rhodopirellula heiligendammensis sp. nov., Rhodopirellula pilleata sp. nov., and Rhodopirellula solitaria sp. nov. isolated from natural or artificial marine surfaces in Northern Germany and California, USA, and emended description of the genus Rhodopirellula.</title>
        <authorList>
            <person name="Kallscheuer N."/>
            <person name="Wiegand S."/>
            <person name="Jogler M."/>
            <person name="Boedeker C."/>
            <person name="Peeters S.H."/>
            <person name="Rast P."/>
            <person name="Heuer A."/>
            <person name="Jetten M.S.M."/>
            <person name="Rohde M."/>
            <person name="Jogler C."/>
        </authorList>
    </citation>
    <scope>NUCLEOTIDE SEQUENCE [LARGE SCALE GENOMIC DNA]</scope>
    <source>
        <strain evidence="2 3">Poly21</strain>
    </source>
</reference>